<gene>
    <name evidence="1" type="ORF">ENM46_02180</name>
</gene>
<accession>A0A7C5U2L3</accession>
<dbReference type="AlphaFoldDB" id="A0A7C5U2L3"/>
<evidence type="ECO:0000313" key="1">
    <source>
        <dbReference type="EMBL" id="HHR33739.1"/>
    </source>
</evidence>
<name>A0A7C5U2L3_9BACT</name>
<dbReference type="InterPro" id="IPR040836">
    <property type="entry name" value="SAVED"/>
</dbReference>
<reference evidence="1" key="1">
    <citation type="journal article" date="2020" name="mSystems">
        <title>Genome- and Community-Level Interaction Insights into Carbon Utilization and Element Cycling Functions of Hydrothermarchaeota in Hydrothermal Sediment.</title>
        <authorList>
            <person name="Zhou Z."/>
            <person name="Liu Y."/>
            <person name="Xu W."/>
            <person name="Pan J."/>
            <person name="Luo Z.H."/>
            <person name="Li M."/>
        </authorList>
    </citation>
    <scope>NUCLEOTIDE SEQUENCE [LARGE SCALE GENOMIC DNA]</scope>
    <source>
        <strain evidence="1">SpSt-1088</strain>
    </source>
</reference>
<organism evidence="1">
    <name type="scientific">Fervidobacterium nodosum</name>
    <dbReference type="NCBI Taxonomy" id="2424"/>
    <lineage>
        <taxon>Bacteria</taxon>
        <taxon>Thermotogati</taxon>
        <taxon>Thermotogota</taxon>
        <taxon>Thermotogae</taxon>
        <taxon>Thermotogales</taxon>
        <taxon>Fervidobacteriaceae</taxon>
        <taxon>Fervidobacterium</taxon>
    </lineage>
</organism>
<protein>
    <submittedName>
        <fullName evidence="1">SAVED domain-containing protein</fullName>
    </submittedName>
</protein>
<dbReference type="EMBL" id="DRXW01000144">
    <property type="protein sequence ID" value="HHR33739.1"/>
    <property type="molecule type" value="Genomic_DNA"/>
</dbReference>
<comment type="caution">
    <text evidence="1">The sequence shown here is derived from an EMBL/GenBank/DDBJ whole genome shotgun (WGS) entry which is preliminary data.</text>
</comment>
<proteinExistence type="predicted"/>
<dbReference type="NCBIfam" id="NF033611">
    <property type="entry name" value="SAVED"/>
    <property type="match status" value="1"/>
</dbReference>
<sequence>MSFVDFAELYSDEFIKLYENGLITPLEFVKTFKSLPSSYFQIKVRMIFKFIKMFVEKGLGDKEILESILGDRELAETIASTEPYQFDFPVVLPENGSGKIVEGFVFESDKSYTNVAKAMEGIKILESILERKLIVIFSDDFSGNSFMLSLYIAIRTGGKIRKLFPKLIFTGAFTKALVPEPTDHVDVKHEISKKLGRRLVTIEEIDDLNNLVMFFMKDKKDISFYFSVRSDRDSALSEFRNFCNDVSSFLDLKFNGNMLDKVFERSTWLFWESELSSQDFVIAADEIIDLLTEETFGKDTVLHIAIKGPSALAFIVGLKLKPYRELVFYHYNSGKYSPVLDLRENPRMIVERIRYESFEKIQVETYDDSLICCQDSEVAVLIDMAGQNAIDEVRMFLRENGICAKLLHITHKDSGNIPVGDWSKEVREIKTLLDRVGKKVIYHIFLSCPVPLAFGLGLSMKEDTHKVKLYSYSRGDYHLVFSNV</sequence>